<name>A0A8J4YDE2_CHIOP</name>
<sequence length="129" mass="14580">METNYEWKIQLPPDLDVLAADVMYHKGCWSIHVVNKLRTVASTQQEPEDRSVIEFVEEVSEKLESGVVLSMGEMTASRSSMELLSTMVHGVEFTKPKNPREPELVHLAEARKEARQTIGQSRTSSLLHS</sequence>
<dbReference type="EMBL" id="JACEEZ010005817">
    <property type="protein sequence ID" value="KAG0725247.1"/>
    <property type="molecule type" value="Genomic_DNA"/>
</dbReference>
<keyword evidence="2" id="KW-1185">Reference proteome</keyword>
<organism evidence="1 2">
    <name type="scientific">Chionoecetes opilio</name>
    <name type="common">Atlantic snow crab</name>
    <name type="synonym">Cancer opilio</name>
    <dbReference type="NCBI Taxonomy" id="41210"/>
    <lineage>
        <taxon>Eukaryota</taxon>
        <taxon>Metazoa</taxon>
        <taxon>Ecdysozoa</taxon>
        <taxon>Arthropoda</taxon>
        <taxon>Crustacea</taxon>
        <taxon>Multicrustacea</taxon>
        <taxon>Malacostraca</taxon>
        <taxon>Eumalacostraca</taxon>
        <taxon>Eucarida</taxon>
        <taxon>Decapoda</taxon>
        <taxon>Pleocyemata</taxon>
        <taxon>Brachyura</taxon>
        <taxon>Eubrachyura</taxon>
        <taxon>Majoidea</taxon>
        <taxon>Majidae</taxon>
        <taxon>Chionoecetes</taxon>
    </lineage>
</organism>
<gene>
    <name evidence="1" type="ORF">GWK47_038984</name>
</gene>
<evidence type="ECO:0000313" key="1">
    <source>
        <dbReference type="EMBL" id="KAG0725247.1"/>
    </source>
</evidence>
<dbReference type="Proteomes" id="UP000770661">
    <property type="component" value="Unassembled WGS sequence"/>
</dbReference>
<evidence type="ECO:0000313" key="2">
    <source>
        <dbReference type="Proteomes" id="UP000770661"/>
    </source>
</evidence>
<dbReference type="AlphaFoldDB" id="A0A8J4YDE2"/>
<dbReference type="OrthoDB" id="10442173at2759"/>
<proteinExistence type="predicted"/>
<accession>A0A8J4YDE2</accession>
<comment type="caution">
    <text evidence="1">The sequence shown here is derived from an EMBL/GenBank/DDBJ whole genome shotgun (WGS) entry which is preliminary data.</text>
</comment>
<reference evidence="1" key="1">
    <citation type="submission" date="2020-07" db="EMBL/GenBank/DDBJ databases">
        <title>The High-quality genome of the commercially important snow crab, Chionoecetes opilio.</title>
        <authorList>
            <person name="Jeong J.-H."/>
            <person name="Ryu S."/>
        </authorList>
    </citation>
    <scope>NUCLEOTIDE SEQUENCE</scope>
    <source>
        <strain evidence="1">MADBK_172401_WGS</strain>
        <tissue evidence="1">Digestive gland</tissue>
    </source>
</reference>
<protein>
    <submittedName>
        <fullName evidence="1">Uncharacterized protein</fullName>
    </submittedName>
</protein>